<dbReference type="PROSITE" id="PS50931">
    <property type="entry name" value="HTH_LYSR"/>
    <property type="match status" value="1"/>
</dbReference>
<dbReference type="AlphaFoldDB" id="A0A0F7KTI3"/>
<dbReference type="InterPro" id="IPR036390">
    <property type="entry name" value="WH_DNA-bd_sf"/>
</dbReference>
<dbReference type="Pfam" id="PF03466">
    <property type="entry name" value="LysR_substrate"/>
    <property type="match status" value="1"/>
</dbReference>
<evidence type="ECO:0000256" key="2">
    <source>
        <dbReference type="ARBA" id="ARBA00023015"/>
    </source>
</evidence>
<dbReference type="CDD" id="cd08414">
    <property type="entry name" value="PBP2_LTTR_aromatics_like"/>
    <property type="match status" value="1"/>
</dbReference>
<evidence type="ECO:0000313" key="5">
    <source>
        <dbReference type="EMBL" id="AKH43723.1"/>
    </source>
</evidence>
<dbReference type="PRINTS" id="PR00039">
    <property type="entry name" value="HTHLYSR"/>
</dbReference>
<evidence type="ECO:0000313" key="6">
    <source>
        <dbReference type="Proteomes" id="UP000034392"/>
    </source>
</evidence>
<dbReference type="GO" id="GO:0032993">
    <property type="term" value="C:protein-DNA complex"/>
    <property type="evidence" value="ECO:0007669"/>
    <property type="project" value="TreeGrafter"/>
</dbReference>
<dbReference type="KEGG" id="aay:WYH_02693"/>
<dbReference type="GO" id="GO:0003700">
    <property type="term" value="F:DNA-binding transcription factor activity"/>
    <property type="evidence" value="ECO:0007669"/>
    <property type="project" value="InterPro"/>
</dbReference>
<keyword evidence="3" id="KW-0238">DNA-binding</keyword>
<evidence type="ECO:0000256" key="1">
    <source>
        <dbReference type="ARBA" id="ARBA00009437"/>
    </source>
</evidence>
<sequence>MPIDIRQLRFAVMAADASSFLGAAKKLNVKQSTLSKRVGVLERRLGITLFERSTRGVVLTDPGRAFIEVARRIVRDVDGLRDTAKAVRSGLAGQLSMGFSCSLSSGNLRLVLGDILKDCPGVELDIQESRPDQMLSALQSRLIDVAIHACQISAVGLAHRPLWSERLMLVLPRNHYLLDLEKVFWTDLRDAIFAFSKYSTGPTVTRVIRQRLAAHGFEANILVQSNSTETIASLVPYGKFITAIPESAAIAVHPDVAICEIAEPTGTAHLDFAAWWSEDNDNPVLARLFRLVDKRYPSFSTS</sequence>
<gene>
    <name evidence="5" type="primary">gltC_2</name>
    <name evidence="5" type="ORF">WYH_02693</name>
</gene>
<dbReference type="Pfam" id="PF00126">
    <property type="entry name" value="HTH_1"/>
    <property type="match status" value="1"/>
</dbReference>
<evidence type="ECO:0000256" key="3">
    <source>
        <dbReference type="ARBA" id="ARBA00023125"/>
    </source>
</evidence>
<name>A0A0F7KTI3_9SPHN</name>
<dbReference type="Proteomes" id="UP000034392">
    <property type="component" value="Chromosome"/>
</dbReference>
<keyword evidence="4" id="KW-0804">Transcription</keyword>
<dbReference type="Gene3D" id="3.40.190.10">
    <property type="entry name" value="Periplasmic binding protein-like II"/>
    <property type="match status" value="2"/>
</dbReference>
<dbReference type="PANTHER" id="PTHR30346:SF0">
    <property type="entry name" value="HCA OPERON TRANSCRIPTIONAL ACTIVATOR HCAR"/>
    <property type="match status" value="1"/>
</dbReference>
<dbReference type="Gene3D" id="1.10.10.10">
    <property type="entry name" value="Winged helix-like DNA-binding domain superfamily/Winged helix DNA-binding domain"/>
    <property type="match status" value="1"/>
</dbReference>
<dbReference type="FunFam" id="1.10.10.10:FF:000001">
    <property type="entry name" value="LysR family transcriptional regulator"/>
    <property type="match status" value="1"/>
</dbReference>
<reference evidence="5" key="1">
    <citation type="submission" date="2015-05" db="EMBL/GenBank/DDBJ databases">
        <title>The complete genome of Altererythrobacter atlanticus strain 26DY36.</title>
        <authorList>
            <person name="Wu Y.-H."/>
            <person name="Cheng H."/>
            <person name="Wu X.-W."/>
        </authorList>
    </citation>
    <scope>NUCLEOTIDE SEQUENCE [LARGE SCALE GENOMIC DNA]</scope>
    <source>
        <strain evidence="5">26DY36</strain>
    </source>
</reference>
<dbReference type="PANTHER" id="PTHR30346">
    <property type="entry name" value="TRANSCRIPTIONAL DUAL REGULATOR HCAR-RELATED"/>
    <property type="match status" value="1"/>
</dbReference>
<dbReference type="OrthoDB" id="7216893at2"/>
<keyword evidence="6" id="KW-1185">Reference proteome</keyword>
<organism evidence="5 6">
    <name type="scientific">Croceibacterium atlanticum</name>
    <dbReference type="NCBI Taxonomy" id="1267766"/>
    <lineage>
        <taxon>Bacteria</taxon>
        <taxon>Pseudomonadati</taxon>
        <taxon>Pseudomonadota</taxon>
        <taxon>Alphaproteobacteria</taxon>
        <taxon>Sphingomonadales</taxon>
        <taxon>Erythrobacteraceae</taxon>
        <taxon>Croceibacterium</taxon>
    </lineage>
</organism>
<dbReference type="RefSeq" id="WP_046904201.1">
    <property type="nucleotide sequence ID" value="NZ_CP011452.2"/>
</dbReference>
<dbReference type="STRING" id="1267766.WYH_02693"/>
<proteinExistence type="inferred from homology"/>
<dbReference type="SUPFAM" id="SSF53850">
    <property type="entry name" value="Periplasmic binding protein-like II"/>
    <property type="match status" value="1"/>
</dbReference>
<protein>
    <submittedName>
        <fullName evidence="5">HTH-type transcriptional regulator GltC</fullName>
    </submittedName>
</protein>
<comment type="similarity">
    <text evidence="1">Belongs to the LysR transcriptional regulatory family.</text>
</comment>
<dbReference type="SUPFAM" id="SSF46785">
    <property type="entry name" value="Winged helix' DNA-binding domain"/>
    <property type="match status" value="1"/>
</dbReference>
<dbReference type="InterPro" id="IPR005119">
    <property type="entry name" value="LysR_subst-bd"/>
</dbReference>
<accession>A0A0F7KTI3</accession>
<dbReference type="PATRIC" id="fig|1267766.3.peg.2728"/>
<dbReference type="InterPro" id="IPR036388">
    <property type="entry name" value="WH-like_DNA-bd_sf"/>
</dbReference>
<keyword evidence="2" id="KW-0805">Transcription regulation</keyword>
<dbReference type="InterPro" id="IPR000847">
    <property type="entry name" value="LysR_HTH_N"/>
</dbReference>
<dbReference type="GO" id="GO:0003677">
    <property type="term" value="F:DNA binding"/>
    <property type="evidence" value="ECO:0007669"/>
    <property type="project" value="UniProtKB-KW"/>
</dbReference>
<dbReference type="EMBL" id="CP011452">
    <property type="protein sequence ID" value="AKH43723.1"/>
    <property type="molecule type" value="Genomic_DNA"/>
</dbReference>
<evidence type="ECO:0000256" key="4">
    <source>
        <dbReference type="ARBA" id="ARBA00023163"/>
    </source>
</evidence>